<comment type="caution">
    <text evidence="10">The sequence shown here is derived from an EMBL/GenBank/DDBJ whole genome shotgun (WGS) entry which is preliminary data.</text>
</comment>
<protein>
    <submittedName>
        <fullName evidence="10">NAD(+)/NADH kinase</fullName>
    </submittedName>
</protein>
<sequence length="304" mass="32859">MKVTLIHNSKAGDDKHPSKDVLLFLIEQSGYEVNYQSTKHDKWVAALENPGDLVIAAGGDGTVGQVAQRLVGQDIPMAVLPMGTANNIAKTLGLMDIPLEQLVEGWATAPRIKFDSAIASGAWGTTQLIESLGMGLFARTMSKVEHSGHLKHVATAEEELATVLDLLKQRVSRCPARSLTLSLDGQDISGEYILLEVMNIEYVGPNLHLAPNISLNDGLLTVVLVREGEQDKITNYLSDCLAGKCDLAPFTQYQGRHLQIQGEGFDIHVDDKILSKDNLASPDGSIVIDVSVAPQSLEFLLPKS</sequence>
<dbReference type="Gene3D" id="3.40.50.10330">
    <property type="entry name" value="Probable inorganic polyphosphate/atp-NAD kinase, domain 1"/>
    <property type="match status" value="1"/>
</dbReference>
<organism evidence="10 11">
    <name type="scientific">Leptolyngbya subtilissima DQ-A4</name>
    <dbReference type="NCBI Taxonomy" id="2933933"/>
    <lineage>
        <taxon>Bacteria</taxon>
        <taxon>Bacillati</taxon>
        <taxon>Cyanobacteriota</taxon>
        <taxon>Cyanophyceae</taxon>
        <taxon>Leptolyngbyales</taxon>
        <taxon>Leptolyngbyaceae</taxon>
        <taxon>Leptolyngbya group</taxon>
        <taxon>Leptolyngbya</taxon>
    </lineage>
</organism>
<keyword evidence="7" id="KW-0444">Lipid biosynthesis</keyword>
<dbReference type="InterPro" id="IPR017438">
    <property type="entry name" value="ATP-NAD_kinase_N"/>
</dbReference>
<dbReference type="PANTHER" id="PTHR12358:SF54">
    <property type="entry name" value="SPHINGOSINE KINASE RELATED PROTEIN"/>
    <property type="match status" value="1"/>
</dbReference>
<evidence type="ECO:0000256" key="7">
    <source>
        <dbReference type="ARBA" id="ARBA00023209"/>
    </source>
</evidence>
<keyword evidence="7" id="KW-0594">Phospholipid biosynthesis</keyword>
<comment type="cofactor">
    <cofactor evidence="1">
        <name>Mg(2+)</name>
        <dbReference type="ChEBI" id="CHEBI:18420"/>
    </cofactor>
</comment>
<evidence type="ECO:0000313" key="10">
    <source>
        <dbReference type="EMBL" id="MEP0948042.1"/>
    </source>
</evidence>
<evidence type="ECO:0000313" key="11">
    <source>
        <dbReference type="Proteomes" id="UP001482513"/>
    </source>
</evidence>
<feature type="domain" description="DAGKc" evidence="9">
    <location>
        <begin position="1"/>
        <end position="124"/>
    </location>
</feature>
<evidence type="ECO:0000256" key="6">
    <source>
        <dbReference type="ARBA" id="ARBA00022840"/>
    </source>
</evidence>
<dbReference type="InterPro" id="IPR001206">
    <property type="entry name" value="Diacylglycerol_kinase_cat_dom"/>
</dbReference>
<evidence type="ECO:0000256" key="3">
    <source>
        <dbReference type="ARBA" id="ARBA00022679"/>
    </source>
</evidence>
<dbReference type="EMBL" id="JAMPKX010000006">
    <property type="protein sequence ID" value="MEP0948042.1"/>
    <property type="molecule type" value="Genomic_DNA"/>
</dbReference>
<comment type="similarity">
    <text evidence="2">Belongs to the diacylglycerol/lipid kinase family.</text>
</comment>
<dbReference type="GO" id="GO:0016301">
    <property type="term" value="F:kinase activity"/>
    <property type="evidence" value="ECO:0007669"/>
    <property type="project" value="UniProtKB-KW"/>
</dbReference>
<dbReference type="RefSeq" id="WP_190705283.1">
    <property type="nucleotide sequence ID" value="NZ_JAMPKX010000006.1"/>
</dbReference>
<evidence type="ECO:0000259" key="9">
    <source>
        <dbReference type="PROSITE" id="PS50146"/>
    </source>
</evidence>
<evidence type="ECO:0000256" key="8">
    <source>
        <dbReference type="ARBA" id="ARBA00023264"/>
    </source>
</evidence>
<dbReference type="Pfam" id="PF19279">
    <property type="entry name" value="YegS_C"/>
    <property type="match status" value="1"/>
</dbReference>
<evidence type="ECO:0000256" key="5">
    <source>
        <dbReference type="ARBA" id="ARBA00022777"/>
    </source>
</evidence>
<keyword evidence="5 10" id="KW-0418">Kinase</keyword>
<proteinExistence type="inferred from homology"/>
<dbReference type="PROSITE" id="PS50146">
    <property type="entry name" value="DAGK"/>
    <property type="match status" value="1"/>
</dbReference>
<keyword evidence="4" id="KW-0547">Nucleotide-binding</keyword>
<reference evidence="10 11" key="1">
    <citation type="submission" date="2022-04" db="EMBL/GenBank/DDBJ databases">
        <title>Positive selection, recombination, and allopatry shape intraspecific diversity of widespread and dominant cyanobacteria.</title>
        <authorList>
            <person name="Wei J."/>
            <person name="Shu W."/>
            <person name="Hu C."/>
        </authorList>
    </citation>
    <scope>NUCLEOTIDE SEQUENCE [LARGE SCALE GENOMIC DNA]</scope>
    <source>
        <strain evidence="10 11">DQ-A4</strain>
    </source>
</reference>
<keyword evidence="8" id="KW-1208">Phospholipid metabolism</keyword>
<dbReference type="Proteomes" id="UP001482513">
    <property type="component" value="Unassembled WGS sequence"/>
</dbReference>
<dbReference type="Pfam" id="PF00781">
    <property type="entry name" value="DAGK_cat"/>
    <property type="match status" value="1"/>
</dbReference>
<gene>
    <name evidence="10" type="ORF">NC992_14245</name>
</gene>
<keyword evidence="7" id="KW-0443">Lipid metabolism</keyword>
<dbReference type="SUPFAM" id="SSF111331">
    <property type="entry name" value="NAD kinase/diacylglycerol kinase-like"/>
    <property type="match status" value="1"/>
</dbReference>
<keyword evidence="11" id="KW-1185">Reference proteome</keyword>
<dbReference type="InterPro" id="IPR016064">
    <property type="entry name" value="NAD/diacylglycerol_kinase_sf"/>
</dbReference>
<accession>A0ABV0K5S4</accession>
<dbReference type="SMART" id="SM00046">
    <property type="entry name" value="DAGKc"/>
    <property type="match status" value="1"/>
</dbReference>
<evidence type="ECO:0000256" key="2">
    <source>
        <dbReference type="ARBA" id="ARBA00005983"/>
    </source>
</evidence>
<dbReference type="InterPro" id="IPR050187">
    <property type="entry name" value="Lipid_Phosphate_FormReg"/>
</dbReference>
<name>A0ABV0K5S4_9CYAN</name>
<dbReference type="PANTHER" id="PTHR12358">
    <property type="entry name" value="SPHINGOSINE KINASE"/>
    <property type="match status" value="1"/>
</dbReference>
<dbReference type="InterPro" id="IPR045540">
    <property type="entry name" value="YegS/DAGK_C"/>
</dbReference>
<evidence type="ECO:0000256" key="1">
    <source>
        <dbReference type="ARBA" id="ARBA00001946"/>
    </source>
</evidence>
<evidence type="ECO:0000256" key="4">
    <source>
        <dbReference type="ARBA" id="ARBA00022741"/>
    </source>
</evidence>
<dbReference type="Gene3D" id="2.60.200.40">
    <property type="match status" value="1"/>
</dbReference>
<keyword evidence="6" id="KW-0067">ATP-binding</keyword>
<keyword evidence="3" id="KW-0808">Transferase</keyword>